<dbReference type="GO" id="GO:0017154">
    <property type="term" value="F:semaphorin receptor activity"/>
    <property type="evidence" value="ECO:0007669"/>
    <property type="project" value="InterPro"/>
</dbReference>
<feature type="signal peptide" evidence="2">
    <location>
        <begin position="1"/>
        <end position="23"/>
    </location>
</feature>
<reference evidence="4" key="1">
    <citation type="submission" date="2022-11" db="UniProtKB">
        <authorList>
            <consortium name="EnsemblMetazoa"/>
        </authorList>
    </citation>
    <scope>IDENTIFICATION</scope>
</reference>
<evidence type="ECO:0000256" key="1">
    <source>
        <dbReference type="PROSITE-ProRule" id="PRU00352"/>
    </source>
</evidence>
<dbReference type="AlphaFoldDB" id="A0A913ZQF5"/>
<dbReference type="GO" id="GO:0005886">
    <property type="term" value="C:plasma membrane"/>
    <property type="evidence" value="ECO:0007669"/>
    <property type="project" value="TreeGrafter"/>
</dbReference>
<protein>
    <recommendedName>
        <fullName evidence="3">Sema domain-containing protein</fullName>
    </recommendedName>
</protein>
<feature type="chain" id="PRO_5037241394" description="Sema domain-containing protein" evidence="2">
    <location>
        <begin position="24"/>
        <end position="275"/>
    </location>
</feature>
<dbReference type="InterPro" id="IPR031148">
    <property type="entry name" value="Plexin"/>
</dbReference>
<evidence type="ECO:0000313" key="4">
    <source>
        <dbReference type="EnsemblMetazoa" id="XP_038053927.1"/>
    </source>
</evidence>
<dbReference type="GO" id="GO:0050772">
    <property type="term" value="P:positive regulation of axonogenesis"/>
    <property type="evidence" value="ECO:0007669"/>
    <property type="project" value="TreeGrafter"/>
</dbReference>
<dbReference type="GO" id="GO:0007162">
    <property type="term" value="P:negative regulation of cell adhesion"/>
    <property type="evidence" value="ECO:0007669"/>
    <property type="project" value="TreeGrafter"/>
</dbReference>
<dbReference type="PANTHER" id="PTHR22625">
    <property type="entry name" value="PLEXIN"/>
    <property type="match status" value="1"/>
</dbReference>
<name>A0A913ZQF5_PATMI</name>
<dbReference type="InterPro" id="IPR001627">
    <property type="entry name" value="Semap_dom"/>
</dbReference>
<dbReference type="GO" id="GO:0030334">
    <property type="term" value="P:regulation of cell migration"/>
    <property type="evidence" value="ECO:0007669"/>
    <property type="project" value="TreeGrafter"/>
</dbReference>
<dbReference type="EnsemblMetazoa" id="XM_038197999.1">
    <property type="protein sequence ID" value="XP_038053927.1"/>
    <property type="gene ID" value="LOC119726344"/>
</dbReference>
<sequence>MATLSRIVELCLLLPSLCHIAVAVSQGDLANYKIASFSYEDPHSNPNAKFNHFTIDQESGDVYVGAVNRLFRLNSSFDHEKNITTYNNTDRPDRDSNYNKILIIYPPLGLITCDSENNGQCQLRNLIDLSVIMSTVYPVTSIAEKASVATIGPGRNQKDYLYVGATFDQSDRRNIPLISRRRLKYGSGFLAASSEYDIVFGRRYLADTIINYIKVFSFRGFTYFVSFHLASKLSRVCQDGANLDSYTEITLQCSGSDGSVTAWCKQLTLDQQDLI</sequence>
<dbReference type="RefSeq" id="XP_038053927.1">
    <property type="nucleotide sequence ID" value="XM_038197999.1"/>
</dbReference>
<dbReference type="InterPro" id="IPR015943">
    <property type="entry name" value="WD40/YVTN_repeat-like_dom_sf"/>
</dbReference>
<dbReference type="OrthoDB" id="10072381at2759"/>
<organism evidence="4 5">
    <name type="scientific">Patiria miniata</name>
    <name type="common">Bat star</name>
    <name type="synonym">Asterina miniata</name>
    <dbReference type="NCBI Taxonomy" id="46514"/>
    <lineage>
        <taxon>Eukaryota</taxon>
        <taxon>Metazoa</taxon>
        <taxon>Echinodermata</taxon>
        <taxon>Eleutherozoa</taxon>
        <taxon>Asterozoa</taxon>
        <taxon>Asteroidea</taxon>
        <taxon>Valvatacea</taxon>
        <taxon>Valvatida</taxon>
        <taxon>Asterinidae</taxon>
        <taxon>Patiria</taxon>
    </lineage>
</organism>
<dbReference type="Gene3D" id="2.130.10.10">
    <property type="entry name" value="YVTN repeat-like/Quinoprotein amine dehydrogenase"/>
    <property type="match status" value="1"/>
</dbReference>
<keyword evidence="2" id="KW-0732">Signal</keyword>
<dbReference type="PANTHER" id="PTHR22625:SF44">
    <property type="entry name" value="PLEXIN-B"/>
    <property type="match status" value="1"/>
</dbReference>
<dbReference type="Proteomes" id="UP000887568">
    <property type="component" value="Unplaced"/>
</dbReference>
<dbReference type="PROSITE" id="PS51004">
    <property type="entry name" value="SEMA"/>
    <property type="match status" value="1"/>
</dbReference>
<keyword evidence="5" id="KW-1185">Reference proteome</keyword>
<dbReference type="GO" id="GO:0002116">
    <property type="term" value="C:semaphorin receptor complex"/>
    <property type="evidence" value="ECO:0007669"/>
    <property type="project" value="TreeGrafter"/>
</dbReference>
<comment type="caution">
    <text evidence="1">Lacks conserved residue(s) required for the propagation of feature annotation.</text>
</comment>
<evidence type="ECO:0000313" key="5">
    <source>
        <dbReference type="Proteomes" id="UP000887568"/>
    </source>
</evidence>
<evidence type="ECO:0000256" key="2">
    <source>
        <dbReference type="SAM" id="SignalP"/>
    </source>
</evidence>
<dbReference type="GO" id="GO:0008360">
    <property type="term" value="P:regulation of cell shape"/>
    <property type="evidence" value="ECO:0007669"/>
    <property type="project" value="TreeGrafter"/>
</dbReference>
<evidence type="ECO:0000259" key="3">
    <source>
        <dbReference type="PROSITE" id="PS51004"/>
    </source>
</evidence>
<feature type="domain" description="Sema" evidence="3">
    <location>
        <begin position="21"/>
        <end position="275"/>
    </location>
</feature>
<dbReference type="GeneID" id="119726344"/>
<dbReference type="OMA" id="ANYKIAS"/>
<dbReference type="InterPro" id="IPR036352">
    <property type="entry name" value="Semap_dom_sf"/>
</dbReference>
<accession>A0A913ZQF5</accession>
<proteinExistence type="predicted"/>
<dbReference type="SUPFAM" id="SSF101912">
    <property type="entry name" value="Sema domain"/>
    <property type="match status" value="1"/>
</dbReference>